<feature type="region of interest" description="Disordered" evidence="1">
    <location>
        <begin position="47"/>
        <end position="67"/>
    </location>
</feature>
<evidence type="ECO:0000256" key="1">
    <source>
        <dbReference type="SAM" id="MobiDB-lite"/>
    </source>
</evidence>
<keyword evidence="3" id="KW-1185">Reference proteome</keyword>
<protein>
    <submittedName>
        <fullName evidence="2">Uncharacterized protein</fullName>
    </submittedName>
</protein>
<name>A0A6A6QR17_9PEZI</name>
<sequence>MHAFLTMLSPLLPPAHRPLPYLGISLSSYTTSSAPGMIIVEYHQPTQSKAPWPSLPAQPHSRQEEHVSLPTQYAKILHYQGTSSLAL</sequence>
<dbReference type="Proteomes" id="UP000799750">
    <property type="component" value="Unassembled WGS sequence"/>
</dbReference>
<accession>A0A6A6QR17</accession>
<dbReference type="EMBL" id="MU004191">
    <property type="protein sequence ID" value="KAF2494173.1"/>
    <property type="molecule type" value="Genomic_DNA"/>
</dbReference>
<gene>
    <name evidence="2" type="ORF">BU16DRAFT_66453</name>
</gene>
<organism evidence="2 3">
    <name type="scientific">Lophium mytilinum</name>
    <dbReference type="NCBI Taxonomy" id="390894"/>
    <lineage>
        <taxon>Eukaryota</taxon>
        <taxon>Fungi</taxon>
        <taxon>Dikarya</taxon>
        <taxon>Ascomycota</taxon>
        <taxon>Pezizomycotina</taxon>
        <taxon>Dothideomycetes</taxon>
        <taxon>Pleosporomycetidae</taxon>
        <taxon>Mytilinidiales</taxon>
        <taxon>Mytilinidiaceae</taxon>
        <taxon>Lophium</taxon>
    </lineage>
</organism>
<proteinExistence type="predicted"/>
<evidence type="ECO:0000313" key="3">
    <source>
        <dbReference type="Proteomes" id="UP000799750"/>
    </source>
</evidence>
<reference evidence="2" key="1">
    <citation type="journal article" date="2020" name="Stud. Mycol.">
        <title>101 Dothideomycetes genomes: a test case for predicting lifestyles and emergence of pathogens.</title>
        <authorList>
            <person name="Haridas S."/>
            <person name="Albert R."/>
            <person name="Binder M."/>
            <person name="Bloem J."/>
            <person name="Labutti K."/>
            <person name="Salamov A."/>
            <person name="Andreopoulos B."/>
            <person name="Baker S."/>
            <person name="Barry K."/>
            <person name="Bills G."/>
            <person name="Bluhm B."/>
            <person name="Cannon C."/>
            <person name="Castanera R."/>
            <person name="Culley D."/>
            <person name="Daum C."/>
            <person name="Ezra D."/>
            <person name="Gonzalez J."/>
            <person name="Henrissat B."/>
            <person name="Kuo A."/>
            <person name="Liang C."/>
            <person name="Lipzen A."/>
            <person name="Lutzoni F."/>
            <person name="Magnuson J."/>
            <person name="Mondo S."/>
            <person name="Nolan M."/>
            <person name="Ohm R."/>
            <person name="Pangilinan J."/>
            <person name="Park H.-J."/>
            <person name="Ramirez L."/>
            <person name="Alfaro M."/>
            <person name="Sun H."/>
            <person name="Tritt A."/>
            <person name="Yoshinaga Y."/>
            <person name="Zwiers L.-H."/>
            <person name="Turgeon B."/>
            <person name="Goodwin S."/>
            <person name="Spatafora J."/>
            <person name="Crous P."/>
            <person name="Grigoriev I."/>
        </authorList>
    </citation>
    <scope>NUCLEOTIDE SEQUENCE</scope>
    <source>
        <strain evidence="2">CBS 269.34</strain>
    </source>
</reference>
<evidence type="ECO:0000313" key="2">
    <source>
        <dbReference type="EMBL" id="KAF2494173.1"/>
    </source>
</evidence>
<dbReference type="AlphaFoldDB" id="A0A6A6QR17"/>